<evidence type="ECO:0000259" key="7">
    <source>
        <dbReference type="Pfam" id="PF02631"/>
    </source>
</evidence>
<dbReference type="Gene3D" id="1.10.10.10">
    <property type="entry name" value="Winged helix-like DNA-binding domain superfamily/Winged helix DNA-binding domain"/>
    <property type="match status" value="3"/>
</dbReference>
<feature type="compositionally biased region" description="Low complexity" evidence="6">
    <location>
        <begin position="22"/>
        <end position="31"/>
    </location>
</feature>
<evidence type="ECO:0000313" key="10">
    <source>
        <dbReference type="Proteomes" id="UP000464507"/>
    </source>
</evidence>
<dbReference type="PANTHER" id="PTHR33602:SF1">
    <property type="entry name" value="REGULATORY PROTEIN RECX FAMILY PROTEIN"/>
    <property type="match status" value="1"/>
</dbReference>
<protein>
    <recommendedName>
        <fullName evidence="3 5">Regulatory protein RecX</fullName>
    </recommendedName>
</protein>
<dbReference type="GO" id="GO:0006282">
    <property type="term" value="P:regulation of DNA repair"/>
    <property type="evidence" value="ECO:0007669"/>
    <property type="project" value="UniProtKB-UniRule"/>
</dbReference>
<dbReference type="Pfam" id="PF02631">
    <property type="entry name" value="RecX_HTH2"/>
    <property type="match status" value="1"/>
</dbReference>
<dbReference type="HAMAP" id="MF_01114">
    <property type="entry name" value="RecX"/>
    <property type="match status" value="1"/>
</dbReference>
<keyword evidence="4 5" id="KW-0963">Cytoplasm</keyword>
<dbReference type="InterPro" id="IPR053925">
    <property type="entry name" value="RecX_HTH_3rd"/>
</dbReference>
<dbReference type="AlphaFoldDB" id="A0A7L5AMZ3"/>
<comment type="subcellular location">
    <subcellularLocation>
        <location evidence="1 5">Cytoplasm</location>
    </subcellularLocation>
</comment>
<comment type="similarity">
    <text evidence="2 5">Belongs to the RecX family.</text>
</comment>
<evidence type="ECO:0000256" key="2">
    <source>
        <dbReference type="ARBA" id="ARBA00009695"/>
    </source>
</evidence>
<dbReference type="PANTHER" id="PTHR33602">
    <property type="entry name" value="REGULATORY PROTEIN RECX FAMILY PROTEIN"/>
    <property type="match status" value="1"/>
</dbReference>
<accession>A0A7L5AMZ3</accession>
<feature type="compositionally biased region" description="Acidic residues" evidence="6">
    <location>
        <begin position="8"/>
        <end position="21"/>
    </location>
</feature>
<name>A0A7L5AMZ3_9MICO</name>
<feature type="domain" description="RecX second three-helical" evidence="7">
    <location>
        <begin position="86"/>
        <end position="127"/>
    </location>
</feature>
<evidence type="ECO:0000256" key="6">
    <source>
        <dbReference type="SAM" id="MobiDB-lite"/>
    </source>
</evidence>
<dbReference type="KEGG" id="mant:BHD05_13070"/>
<comment type="function">
    <text evidence="5">Modulates RecA activity.</text>
</comment>
<proteinExistence type="inferred from homology"/>
<feature type="region of interest" description="Disordered" evidence="6">
    <location>
        <begin position="1"/>
        <end position="40"/>
    </location>
</feature>
<evidence type="ECO:0000256" key="1">
    <source>
        <dbReference type="ARBA" id="ARBA00004496"/>
    </source>
</evidence>
<dbReference type="GO" id="GO:0005737">
    <property type="term" value="C:cytoplasm"/>
    <property type="evidence" value="ECO:0007669"/>
    <property type="project" value="UniProtKB-SubCell"/>
</dbReference>
<evidence type="ECO:0000256" key="3">
    <source>
        <dbReference type="ARBA" id="ARBA00018111"/>
    </source>
</evidence>
<evidence type="ECO:0000256" key="4">
    <source>
        <dbReference type="ARBA" id="ARBA00022490"/>
    </source>
</evidence>
<gene>
    <name evidence="5" type="primary">recX</name>
    <name evidence="9" type="ORF">BHD05_13070</name>
</gene>
<keyword evidence="10" id="KW-1185">Reference proteome</keyword>
<dbReference type="Pfam" id="PF21981">
    <property type="entry name" value="RecX_HTH3"/>
    <property type="match status" value="1"/>
</dbReference>
<evidence type="ECO:0000313" key="9">
    <source>
        <dbReference type="EMBL" id="QHO71195.1"/>
    </source>
</evidence>
<dbReference type="InterPro" id="IPR053924">
    <property type="entry name" value="RecX_HTH_2nd"/>
</dbReference>
<evidence type="ECO:0000256" key="5">
    <source>
        <dbReference type="HAMAP-Rule" id="MF_01114"/>
    </source>
</evidence>
<sequence length="194" mass="21699">MRKVAFEELPEEPEQVTEAEPEQVAATASEKAAARRADRAANVSMTALTRRGMSRWELEQILVARELDPDEVEAELDRLASVGLIDDASLAETIVRTQHERKGLGRSALIAEMRRRHIDPAQIEESLEQLSDDSELERAKELAHKRAPQLRSLDQTTAKRRLTAFLMRKGYPSSVIRTAVDEALDAGGSAVRFR</sequence>
<feature type="domain" description="RecX third three-helical" evidence="8">
    <location>
        <begin position="133"/>
        <end position="180"/>
    </location>
</feature>
<reference evidence="9 10" key="1">
    <citation type="submission" date="2016-09" db="EMBL/GenBank/DDBJ databases">
        <title>Complete genome sequence of microbes from the polar regions.</title>
        <authorList>
            <person name="Liao L."/>
            <person name="Chen B."/>
        </authorList>
    </citation>
    <scope>NUCLEOTIDE SEQUENCE [LARGE SCALE GENOMIC DNA]</scope>
    <source>
        <strain evidence="9 10">ZS314</strain>
    </source>
</reference>
<dbReference type="InterPro" id="IPR003783">
    <property type="entry name" value="Regulatory_RecX"/>
</dbReference>
<dbReference type="EMBL" id="CP017146">
    <property type="protein sequence ID" value="QHO71195.1"/>
    <property type="molecule type" value="Genomic_DNA"/>
</dbReference>
<dbReference type="Proteomes" id="UP000464507">
    <property type="component" value="Chromosome"/>
</dbReference>
<dbReference type="InterPro" id="IPR036388">
    <property type="entry name" value="WH-like_DNA-bd_sf"/>
</dbReference>
<evidence type="ECO:0000259" key="8">
    <source>
        <dbReference type="Pfam" id="PF21981"/>
    </source>
</evidence>
<organism evidence="9 10">
    <name type="scientific">Marisediminicola antarctica</name>
    <dbReference type="NCBI Taxonomy" id="674079"/>
    <lineage>
        <taxon>Bacteria</taxon>
        <taxon>Bacillati</taxon>
        <taxon>Actinomycetota</taxon>
        <taxon>Actinomycetes</taxon>
        <taxon>Micrococcales</taxon>
        <taxon>Microbacteriaceae</taxon>
        <taxon>Marisediminicola</taxon>
    </lineage>
</organism>